<dbReference type="RefSeq" id="WP_168446156.1">
    <property type="nucleotide sequence ID" value="NZ_JAAXOW010000001.1"/>
</dbReference>
<dbReference type="AlphaFoldDB" id="A0A9X5INF3"/>
<evidence type="ECO:0000256" key="2">
    <source>
        <dbReference type="SAM" id="SignalP"/>
    </source>
</evidence>
<accession>A0A9X5INF3</accession>
<proteinExistence type="predicted"/>
<protein>
    <recommendedName>
        <fullName evidence="5">Tat pathway signal sequence domain protein</fullName>
    </recommendedName>
</protein>
<comment type="caution">
    <text evidence="3">The sequence shown here is derived from an EMBL/GenBank/DDBJ whole genome shotgun (WGS) entry which is preliminary data.</text>
</comment>
<organism evidence="3 4">
    <name type="scientific">Sanguibacter hominis ATCC BAA-789</name>
    <dbReference type="NCBI Taxonomy" id="1312740"/>
    <lineage>
        <taxon>Bacteria</taxon>
        <taxon>Bacillati</taxon>
        <taxon>Actinomycetota</taxon>
        <taxon>Actinomycetes</taxon>
        <taxon>Micrococcales</taxon>
        <taxon>Sanguibacteraceae</taxon>
        <taxon>Sanguibacter</taxon>
    </lineage>
</organism>
<feature type="region of interest" description="Disordered" evidence="1">
    <location>
        <begin position="37"/>
        <end position="110"/>
    </location>
</feature>
<feature type="signal peptide" evidence="2">
    <location>
        <begin position="1"/>
        <end position="35"/>
    </location>
</feature>
<evidence type="ECO:0000313" key="4">
    <source>
        <dbReference type="Proteomes" id="UP000774283"/>
    </source>
</evidence>
<keyword evidence="4" id="KW-1185">Reference proteome</keyword>
<evidence type="ECO:0008006" key="5">
    <source>
        <dbReference type="Google" id="ProtNLM"/>
    </source>
</evidence>
<dbReference type="EMBL" id="JAAXOW010000001">
    <property type="protein sequence ID" value="NKX92072.1"/>
    <property type="molecule type" value="Genomic_DNA"/>
</dbReference>
<evidence type="ECO:0000256" key="1">
    <source>
        <dbReference type="SAM" id="MobiDB-lite"/>
    </source>
</evidence>
<dbReference type="Proteomes" id="UP000774283">
    <property type="component" value="Unassembled WGS sequence"/>
</dbReference>
<keyword evidence="2" id="KW-0732">Signal</keyword>
<reference evidence="3 4" key="1">
    <citation type="submission" date="2020-04" db="EMBL/GenBank/DDBJ databases">
        <title>MicrobeNet Type strains.</title>
        <authorList>
            <person name="Nicholson A.C."/>
        </authorList>
    </citation>
    <scope>NUCLEOTIDE SEQUENCE [LARGE SCALE GENOMIC DNA]</scope>
    <source>
        <strain evidence="3 4">ATCC BAA-789</strain>
    </source>
</reference>
<gene>
    <name evidence="3" type="ORF">HF995_02080</name>
</gene>
<name>A0A9X5INF3_9MICO</name>
<feature type="chain" id="PRO_5040766971" description="Tat pathway signal sequence domain protein" evidence="2">
    <location>
        <begin position="36"/>
        <end position="110"/>
    </location>
</feature>
<evidence type="ECO:0000313" key="3">
    <source>
        <dbReference type="EMBL" id="NKX92072.1"/>
    </source>
</evidence>
<sequence>MKATSRSRLLGQARAVTVGIVVAAASGTVALTAVASDATPPVGATPSSGTADLVGQPGTSDQDGAVGVVPAPSTRSSESDDAEPAPSPRRPTVVEPAPAPKAPQAGTNAS</sequence>